<evidence type="ECO:0000256" key="1">
    <source>
        <dbReference type="SAM" id="MobiDB-lite"/>
    </source>
</evidence>
<dbReference type="AlphaFoldDB" id="A0A3B0J3L5"/>
<dbReference type="EMBL" id="OUUW01000001">
    <property type="protein sequence ID" value="SPP75967.1"/>
    <property type="molecule type" value="Genomic_DNA"/>
</dbReference>
<keyword evidence="3" id="KW-1185">Reference proteome</keyword>
<dbReference type="Proteomes" id="UP000268350">
    <property type="component" value="Unassembled WGS sequence"/>
</dbReference>
<proteinExistence type="predicted"/>
<sequence>MAKRLKVALIGYGIDEIIELVNRTADPAATPPPQTPAVVQLTSAASAQEDSSPPPPECLEILENVLIESPIPEKAPDSEAGELLGPKVAVPRTLRSLRQERKQQHTTHYGLLSYHTYAYSVAFAQKL</sequence>
<evidence type="ECO:0000313" key="2">
    <source>
        <dbReference type="EMBL" id="SPP75967.1"/>
    </source>
</evidence>
<protein>
    <submittedName>
        <fullName evidence="2">Uncharacterized protein</fullName>
    </submittedName>
</protein>
<evidence type="ECO:0000313" key="3">
    <source>
        <dbReference type="Proteomes" id="UP000268350"/>
    </source>
</evidence>
<gene>
    <name evidence="2" type="ORF">DGUA_6G003874</name>
</gene>
<name>A0A3B0J3L5_DROGU</name>
<organism evidence="2 3">
    <name type="scientific">Drosophila guanche</name>
    <name type="common">Fruit fly</name>
    <dbReference type="NCBI Taxonomy" id="7266"/>
    <lineage>
        <taxon>Eukaryota</taxon>
        <taxon>Metazoa</taxon>
        <taxon>Ecdysozoa</taxon>
        <taxon>Arthropoda</taxon>
        <taxon>Hexapoda</taxon>
        <taxon>Insecta</taxon>
        <taxon>Pterygota</taxon>
        <taxon>Neoptera</taxon>
        <taxon>Endopterygota</taxon>
        <taxon>Diptera</taxon>
        <taxon>Brachycera</taxon>
        <taxon>Muscomorpha</taxon>
        <taxon>Ephydroidea</taxon>
        <taxon>Drosophilidae</taxon>
        <taxon>Drosophila</taxon>
        <taxon>Sophophora</taxon>
    </lineage>
</organism>
<feature type="region of interest" description="Disordered" evidence="1">
    <location>
        <begin position="26"/>
        <end position="58"/>
    </location>
</feature>
<accession>A0A3B0J3L5</accession>
<feature type="compositionally biased region" description="Polar residues" evidence="1">
    <location>
        <begin position="40"/>
        <end position="51"/>
    </location>
</feature>
<reference evidence="3" key="1">
    <citation type="submission" date="2018-01" db="EMBL/GenBank/DDBJ databases">
        <authorList>
            <person name="Alioto T."/>
            <person name="Alioto T."/>
        </authorList>
    </citation>
    <scope>NUCLEOTIDE SEQUENCE [LARGE SCALE GENOMIC DNA]</scope>
</reference>